<dbReference type="Pfam" id="PF04854">
    <property type="entry name" value="DUF624"/>
    <property type="match status" value="1"/>
</dbReference>
<feature type="transmembrane region" description="Helical" evidence="1">
    <location>
        <begin position="133"/>
        <end position="159"/>
    </location>
</feature>
<reference evidence="2 3" key="1">
    <citation type="submission" date="2014-03" db="EMBL/GenBank/DDBJ databases">
        <title>Genomics of Bifidobacteria.</title>
        <authorList>
            <person name="Ventura M."/>
            <person name="Milani C."/>
            <person name="Lugli G.A."/>
        </authorList>
    </citation>
    <scope>NUCLEOTIDE SEQUENCE [LARGE SCALE GENOMIC DNA]</scope>
    <source>
        <strain evidence="2 3">LMG 11592</strain>
    </source>
</reference>
<proteinExistence type="predicted"/>
<keyword evidence="1" id="KW-0472">Membrane</keyword>
<comment type="caution">
    <text evidence="2">The sequence shown here is derived from an EMBL/GenBank/DDBJ whole genome shotgun (WGS) entry which is preliminary data.</text>
</comment>
<evidence type="ECO:0008006" key="4">
    <source>
        <dbReference type="Google" id="ProtNLM"/>
    </source>
</evidence>
<keyword evidence="1" id="KW-1133">Transmembrane helix</keyword>
<dbReference type="Proteomes" id="UP000029014">
    <property type="component" value="Unassembled WGS sequence"/>
</dbReference>
<dbReference type="AlphaFoldDB" id="A0A087BTA7"/>
<feature type="transmembrane region" description="Helical" evidence="1">
    <location>
        <begin position="20"/>
        <end position="43"/>
    </location>
</feature>
<evidence type="ECO:0000313" key="3">
    <source>
        <dbReference type="Proteomes" id="UP000029014"/>
    </source>
</evidence>
<feature type="transmembrane region" description="Helical" evidence="1">
    <location>
        <begin position="100"/>
        <end position="121"/>
    </location>
</feature>
<dbReference type="STRING" id="1693.BMIN_1158"/>
<evidence type="ECO:0000256" key="1">
    <source>
        <dbReference type="SAM" id="Phobius"/>
    </source>
</evidence>
<gene>
    <name evidence="2" type="ORF">BMIN_1158</name>
</gene>
<keyword evidence="3" id="KW-1185">Reference proteome</keyword>
<dbReference type="InterPro" id="IPR006938">
    <property type="entry name" value="DUF624"/>
</dbReference>
<protein>
    <recommendedName>
        <fullName evidence="4">Beta-carotene 15,15'-monooxygenase</fullName>
    </recommendedName>
</protein>
<name>A0A087BTA7_9BIFI</name>
<dbReference type="EMBL" id="JGZD01000001">
    <property type="protein sequence ID" value="KFI74257.1"/>
    <property type="molecule type" value="Genomic_DNA"/>
</dbReference>
<accession>A0A087BTA7</accession>
<dbReference type="eggNOG" id="COG5578">
    <property type="taxonomic scope" value="Bacteria"/>
</dbReference>
<dbReference type="RefSeq" id="WP_022861701.1">
    <property type="nucleotide sequence ID" value="NZ_JGZD01000001.1"/>
</dbReference>
<organism evidence="2 3">
    <name type="scientific">Bifidobacterium minimum</name>
    <dbReference type="NCBI Taxonomy" id="1693"/>
    <lineage>
        <taxon>Bacteria</taxon>
        <taxon>Bacillati</taxon>
        <taxon>Actinomycetota</taxon>
        <taxon>Actinomycetes</taxon>
        <taxon>Bifidobacteriales</taxon>
        <taxon>Bifidobacteriaceae</taxon>
        <taxon>Bifidobacterium</taxon>
    </lineage>
</organism>
<sequence>MSFLSPDSAFMRSLGSIVDAIVVSVLMAVSSIPLVTIGAAATAGHDAIRKSLIGQGHLGKNYWRAFRENLGKATALWGIFAAALLVEVYAVFFMPQTMMLVPKFALAIVWLIGFEWVWAFQARFENSVGRTMANAYVVGVSHIGATLLLIAIDAVYAAIVVGSWIYMPEGLFLLGLLGYGMLIMLHTPIIERVFRPLVAASEESGDDDGSDRAPMP</sequence>
<keyword evidence="1" id="KW-0812">Transmembrane</keyword>
<evidence type="ECO:0000313" key="2">
    <source>
        <dbReference type="EMBL" id="KFI74257.1"/>
    </source>
</evidence>
<feature type="transmembrane region" description="Helical" evidence="1">
    <location>
        <begin position="74"/>
        <end position="94"/>
    </location>
</feature>
<feature type="transmembrane region" description="Helical" evidence="1">
    <location>
        <begin position="165"/>
        <end position="185"/>
    </location>
</feature>